<sequence>MGDRTEENVLLEKILGYLNFSSGDFDARFATAMDHLFRHDAKSEPDVPIWQWSRIGQTLKEGLTRLKTSSAALNQSSQAETALHYIFDVVLPGYLEFHHDLLFHQSGESLFSPYFVVRVAQVVLTQSSEWENEPRVLKNCLDQLNDYIGHRPVPALETRKTEPYAHEYCRPIPIWLKGAGACQSRHQEIVEKTLELLANTAPDILQDAGFDPAKLVELAIDPRAYDFEHPVNKRPNYQFGQWDPDSIDMSGHYNRFVVQQVTLEALTDRVDRNPPENLSHDELVYEAAAVLAGVILMGAGISGSGPGAYSSETTLSKLVPVIANYRDRFYNQLLDNCPESMTQRLNEESIQRRQPFGAARQHLNAYLSNRRAKQLAHVRLALIFSRMGYPDAAGKQVDIVPTASARMQCRIECFITLAHQAMRRGELNETIEYIHRIVDRLHRAIECGAIVDPWNILGFDGQFSLFPAYENSVRDHRVDDLARMIEQIFDLMSQALSEAAVRDDEAVRSKTAWAFEEFSMWWHQFATHELSSVDSPSGDEAFAAARRVADALRLWHKAGAEAGDIAFWSPHVEMFDSPKAYGLVVQALLERNDFVTTMALLMNWLEQADEIPLHHLDTSYFSIATQWILTLQKHRESLSDTPENQAETWQMLQRFMDFQEANAGIYNRVPGWFSKQAKKGQFDEELDALFQGEEPSEEDDIFQAAYEDVTFTDSTDDGNEGAIFEGGSSSTESSEDLQAESRRVNMHISFLSCIAQQWQMAAFQALRTNGEPVVIEKLLQWREQAITNYRELLELLLVVNQHQLSDISGDHQEMVEYDRQRAVKEFMLERIIMTTVSTASAARILSSVVAAVAPEHKQSLDNLEKEIGAEQTLAVDLLAAILAGDAEAVQQHFPPMLNTLKDKPLLYVPISKRGGPLRIVSTRVRQSTIRELLHWLPRIGQYDFSRQMLDTARKMENDNPIGPGAITEFDALFETGFLAIIDAVVASSESWEVAKEGTSELDNALVECLEHVTQNLLIVWLNHSRTLRLSAVEKFSDPGQWKLVQAFIQRYGADLFTQHFFNRGNIRSILHGGVETWIEKVRQQWPEDNWPLFIQAMGTNINRTEAIACFSMVLEAVLENFAEYRDYNSTTTQSDRGEYLYMFLDFLRLRTAYDRVSWNLKPIVMTHEVLVRTGHAEAAQMWRKALADRIEDEADKYVKKLRELQREYAMQMPTVADRIKERFVRPLAVDRICSLVEQAMTDMGSEDANTAFKLLVDEAEALVEEPSGVGLDIPAWLKALDEEVTKVELEASFSTENEAWQPGEAIPLRKLSLEEVHDQIDSWTTHFPSGGDDEEE</sequence>
<protein>
    <submittedName>
        <fullName evidence="2">Uncharacterized protein</fullName>
    </submittedName>
</protein>
<reference evidence="2 3" key="1">
    <citation type="submission" date="2018-02" db="EMBL/GenBank/DDBJ databases">
        <title>Comparative genomes isolates from brazilian mangrove.</title>
        <authorList>
            <person name="Araujo J.E."/>
            <person name="Taketani R.G."/>
            <person name="Silva M.C.P."/>
            <person name="Loureco M.V."/>
            <person name="Andreote F.D."/>
        </authorList>
    </citation>
    <scope>NUCLEOTIDE SEQUENCE [LARGE SCALE GENOMIC DNA]</scope>
    <source>
        <strain evidence="2 3">HEX-2 MGV</strain>
    </source>
</reference>
<accession>A0A2S8FXS8</accession>
<dbReference type="EMBL" id="PUIA01000017">
    <property type="protein sequence ID" value="PQO36963.1"/>
    <property type="molecule type" value="Genomic_DNA"/>
</dbReference>
<dbReference type="RefSeq" id="WP_105351471.1">
    <property type="nucleotide sequence ID" value="NZ_PUIA01000017.1"/>
</dbReference>
<dbReference type="OrthoDB" id="220607at2"/>
<feature type="region of interest" description="Disordered" evidence="1">
    <location>
        <begin position="713"/>
        <end position="738"/>
    </location>
</feature>
<evidence type="ECO:0000313" key="3">
    <source>
        <dbReference type="Proteomes" id="UP000240009"/>
    </source>
</evidence>
<dbReference type="Proteomes" id="UP000240009">
    <property type="component" value="Unassembled WGS sequence"/>
</dbReference>
<evidence type="ECO:0000256" key="1">
    <source>
        <dbReference type="SAM" id="MobiDB-lite"/>
    </source>
</evidence>
<gene>
    <name evidence="2" type="ORF">C5Y96_07325</name>
</gene>
<proteinExistence type="predicted"/>
<comment type="caution">
    <text evidence="2">The sequence shown here is derived from an EMBL/GenBank/DDBJ whole genome shotgun (WGS) entry which is preliminary data.</text>
</comment>
<organism evidence="2 3">
    <name type="scientific">Blastopirellula marina</name>
    <dbReference type="NCBI Taxonomy" id="124"/>
    <lineage>
        <taxon>Bacteria</taxon>
        <taxon>Pseudomonadati</taxon>
        <taxon>Planctomycetota</taxon>
        <taxon>Planctomycetia</taxon>
        <taxon>Pirellulales</taxon>
        <taxon>Pirellulaceae</taxon>
        <taxon>Blastopirellula</taxon>
    </lineage>
</organism>
<evidence type="ECO:0000313" key="2">
    <source>
        <dbReference type="EMBL" id="PQO36963.1"/>
    </source>
</evidence>
<name>A0A2S8FXS8_9BACT</name>